<sequence>MKIMKGVREIVLLGLLRPLPRPHNDWERVWPRHDTFKEAERLNRRPYVEHEVTNTGFITRRCVSTDEVTHYWGITRSTKCDEVTQRVITRRHEVPTKQSRGQAKLSYKN</sequence>
<dbReference type="AlphaFoldDB" id="A0A177EBN0"/>
<comment type="caution">
    <text evidence="1">The sequence shown here is derived from an EMBL/GenBank/DDBJ whole genome shotgun (WGS) entry which is preliminary data.</text>
</comment>
<keyword evidence="2" id="KW-1185">Reference proteome</keyword>
<dbReference type="EMBL" id="LSFI01000003">
    <property type="protein sequence ID" value="OAG28582.1"/>
    <property type="molecule type" value="Genomic_DNA"/>
</dbReference>
<reference evidence="1 2" key="1">
    <citation type="submission" date="2016-02" db="EMBL/GenBank/DDBJ databases">
        <title>Draft genome sequence of Thermodesulfatator sp. S606.</title>
        <authorList>
            <person name="Lai Q."/>
            <person name="Cao J."/>
            <person name="Dupont S."/>
            <person name="Shao Z."/>
            <person name="Jebbar M."/>
            <person name="Alain K."/>
        </authorList>
    </citation>
    <scope>NUCLEOTIDE SEQUENCE [LARGE SCALE GENOMIC DNA]</scope>
    <source>
        <strain evidence="1 2">S606</strain>
    </source>
</reference>
<evidence type="ECO:0000313" key="1">
    <source>
        <dbReference type="EMBL" id="OAG28582.1"/>
    </source>
</evidence>
<dbReference type="STRING" id="1795632.TH606_01090"/>
<name>A0A177EBN0_9BACT</name>
<protein>
    <submittedName>
        <fullName evidence="1">Uncharacterized protein</fullName>
    </submittedName>
</protein>
<proteinExistence type="predicted"/>
<organism evidence="1 2">
    <name type="scientific">Thermodesulfatator autotrophicus</name>
    <dbReference type="NCBI Taxonomy" id="1795632"/>
    <lineage>
        <taxon>Bacteria</taxon>
        <taxon>Pseudomonadati</taxon>
        <taxon>Thermodesulfobacteriota</taxon>
        <taxon>Thermodesulfobacteria</taxon>
        <taxon>Thermodesulfobacteriales</taxon>
        <taxon>Thermodesulfatatoraceae</taxon>
        <taxon>Thermodesulfatator</taxon>
    </lineage>
</organism>
<dbReference type="Proteomes" id="UP000076964">
    <property type="component" value="Unassembled WGS sequence"/>
</dbReference>
<accession>A0A177EBN0</accession>
<gene>
    <name evidence="1" type="ORF">TH606_01090</name>
</gene>
<evidence type="ECO:0000313" key="2">
    <source>
        <dbReference type="Proteomes" id="UP000076964"/>
    </source>
</evidence>